<dbReference type="InterPro" id="IPR012347">
    <property type="entry name" value="Ferritin-like"/>
</dbReference>
<dbReference type="InterPro" id="IPR009078">
    <property type="entry name" value="Ferritin-like_SF"/>
</dbReference>
<dbReference type="RefSeq" id="WP_316434053.1">
    <property type="nucleotide sequence ID" value="NZ_CP053586.1"/>
</dbReference>
<protein>
    <submittedName>
        <fullName evidence="1">Ferritin-like domain-containing protein</fullName>
    </submittedName>
</protein>
<dbReference type="Gene3D" id="1.20.1260.10">
    <property type="match status" value="1"/>
</dbReference>
<name>A0AA96WCS4_9CYAN</name>
<accession>A0AA96WCS4</accession>
<dbReference type="PROSITE" id="PS51318">
    <property type="entry name" value="TAT"/>
    <property type="match status" value="1"/>
</dbReference>
<dbReference type="EMBL" id="CP053586">
    <property type="protein sequence ID" value="WNZ22570.1"/>
    <property type="molecule type" value="Genomic_DNA"/>
</dbReference>
<gene>
    <name evidence="1" type="ORF">HJG54_06655</name>
</gene>
<dbReference type="InterPro" id="IPR006311">
    <property type="entry name" value="TAT_signal"/>
</dbReference>
<reference evidence="1" key="1">
    <citation type="submission" date="2020-05" db="EMBL/GenBank/DDBJ databases">
        <authorList>
            <person name="Zhu T."/>
            <person name="Keshari N."/>
            <person name="Lu X."/>
        </authorList>
    </citation>
    <scope>NUCLEOTIDE SEQUENCE</scope>
    <source>
        <strain evidence="1">NK1-12</strain>
    </source>
</reference>
<dbReference type="Pfam" id="PF13668">
    <property type="entry name" value="Ferritin_2"/>
    <property type="match status" value="1"/>
</dbReference>
<organism evidence="1">
    <name type="scientific">Leptolyngbya sp. NK1-12</name>
    <dbReference type="NCBI Taxonomy" id="2547451"/>
    <lineage>
        <taxon>Bacteria</taxon>
        <taxon>Bacillati</taxon>
        <taxon>Cyanobacteriota</taxon>
        <taxon>Cyanophyceae</taxon>
        <taxon>Leptolyngbyales</taxon>
        <taxon>Leptolyngbyaceae</taxon>
        <taxon>Leptolyngbya group</taxon>
        <taxon>Leptolyngbya</taxon>
    </lineage>
</organism>
<evidence type="ECO:0000313" key="1">
    <source>
        <dbReference type="EMBL" id="WNZ22570.1"/>
    </source>
</evidence>
<dbReference type="SUPFAM" id="SSF47240">
    <property type="entry name" value="Ferritin-like"/>
    <property type="match status" value="1"/>
</dbReference>
<dbReference type="CDD" id="cd00657">
    <property type="entry name" value="Ferritin_like"/>
    <property type="match status" value="1"/>
</dbReference>
<proteinExistence type="predicted"/>
<dbReference type="AlphaFoldDB" id="A0AA96WCS4"/>
<sequence>MRHNSDGSSGLILPCRKSLSRRGVLVGGAVAGLSSAIGLSALARPSRASTADQANDAKILNNALYYEHQAIWAYQFAATKLSDTEVGRAVLALAKRNMTDHMAHRDALAEAVRSLGATPVMAEDSYDLSAYIQRGEGNLDSDVNIAKLALALETDAAIAYTTEVASLKTPALISAGASIGSTESAHATAIRAAFISLGVGIDYVPASFVSADTRTDWVLKV</sequence>